<feature type="compositionally biased region" description="Basic and acidic residues" evidence="1">
    <location>
        <begin position="839"/>
        <end position="851"/>
    </location>
</feature>
<feature type="compositionally biased region" description="Basic and acidic residues" evidence="1">
    <location>
        <begin position="676"/>
        <end position="690"/>
    </location>
</feature>
<feature type="region of interest" description="Disordered" evidence="1">
    <location>
        <begin position="1034"/>
        <end position="1055"/>
    </location>
</feature>
<protein>
    <submittedName>
        <fullName evidence="3">Uncharacterized protein</fullName>
    </submittedName>
</protein>
<evidence type="ECO:0000313" key="3">
    <source>
        <dbReference type="EMBL" id="CAL1687170.1"/>
    </source>
</evidence>
<sequence length="1199" mass="137273">MQLQWTEEMLTLIGGLIVAYFVYVLIIRKNDKPSMDPPATAHAALKEIVERAVEEARKLPGLGASADTEHPREGRPIADHSYEDLLATAILNKVVEKFQRERVDGNSNVLHDTDSPKAKYTTTESECLEEDAVSYESYRRECNGNRSASIRRNGNNREPVSFTMEERIEEVTTITSDDDELRGNDVEFECTRRVPFPELGMDIIDPPRELSPSSSSDSSDLDRNEYSPARTKRHVADRAMDLISPVESWEDNWLFQKKRTSRTQPDAVSMLVPSSNAYYKALIGDRDAEDTSDLSECSSTKSDEEIEKELMEAINNVVPRTPRTSECDGKNNQTENNPEVPNVMTQFGKDEIDICQAKTKIEKNLSEKVCERFDEKINEKFLKSSEISEKTTIMDENDKEKLSESSLALITAAKGEDKAKEKPKNTANCGERRITITVESSARKNVNTQFEKSSERSDRAGNVADEDEEQRESEYTEHYDTAIQRHLDSLTKVEVCSGENEITDETSGTMNEQLRELENNSIEEQESERSQTEVQLSYATTNENHTGMTAENNRLSAPPRPGTIAEREHKKWENAPPIENNPYSEESIRKRCLERQYSRNSDIPGAHYDLTKLNEANLEVLLAPDRPDIKRFGRDYYINQSKAASGERQEQAIRSMSSMSSRPSSSLSQRSSCTGDEQREQQVSHHELERFEAASLRDSLPRRRCRDPLASPHFAINPLLHLKLVSDRLCDDHDDNDDDNERVKNVIENGRRNDRKDRKNTIEDTTGNRGFRNFGESNLGAIIDKENNYVLEENLGIDTDFGKLISTDWNQFWSDRDGNVEAEEPIVPRYDASRGGLSNDRDDRDPGDRDSGIGSRDSVISDRDRWRRLYRVADNNRHGGGEQISSIGGRRFWTTGGYKYHTFGGIRIQPRKKEDIDDLEDESTSSPEDQFADCPLEFAKLKFQTFGGIKRSRRIDGSKIPNYRRIRLRPILLEAASVPDADKSRGRIVTEKSTNFELYSNIDRLGNLDHLANLNRSTSFEGFASFENSTSSTFEKSEWQDEEDEVANDRVSTGRDVGRNRTTVFKTSSATKYRNQIRKKNVNSSSLLSLENEDDEWQDEVTSISDESIMNKFLNDISKRRKTYAFSDDDVAKRGRETRSRRYREIFEEDNGRKLDKLIYRNTKKSLDSTKKLRRMQEQKSDDKRRKLDMRSLSNVTIW</sequence>
<feature type="transmembrane region" description="Helical" evidence="2">
    <location>
        <begin position="9"/>
        <end position="27"/>
    </location>
</feature>
<keyword evidence="2" id="KW-0812">Transmembrane</keyword>
<name>A0AAV2P2N2_9HYME</name>
<reference evidence="3" key="1">
    <citation type="submission" date="2024-04" db="EMBL/GenBank/DDBJ databases">
        <authorList>
            <consortium name="Molecular Ecology Group"/>
        </authorList>
    </citation>
    <scope>NUCLEOTIDE SEQUENCE</scope>
</reference>
<feature type="compositionally biased region" description="Low complexity" evidence="1">
    <location>
        <begin position="654"/>
        <end position="672"/>
    </location>
</feature>
<proteinExistence type="predicted"/>
<dbReference type="EMBL" id="OZ034830">
    <property type="protein sequence ID" value="CAL1687170.1"/>
    <property type="molecule type" value="Genomic_DNA"/>
</dbReference>
<dbReference type="Proteomes" id="UP001497644">
    <property type="component" value="Chromosome 7"/>
</dbReference>
<feature type="region of interest" description="Disordered" evidence="1">
    <location>
        <begin position="642"/>
        <end position="690"/>
    </location>
</feature>
<feature type="compositionally biased region" description="Basic and acidic residues" evidence="1">
    <location>
        <begin position="741"/>
        <end position="762"/>
    </location>
</feature>
<dbReference type="AlphaFoldDB" id="A0AAV2P2N2"/>
<evidence type="ECO:0000256" key="2">
    <source>
        <dbReference type="SAM" id="Phobius"/>
    </source>
</evidence>
<feature type="region of interest" description="Disordered" evidence="1">
    <location>
        <begin position="823"/>
        <end position="858"/>
    </location>
</feature>
<feature type="compositionally biased region" description="Polar residues" evidence="1">
    <location>
        <begin position="440"/>
        <end position="451"/>
    </location>
</feature>
<feature type="region of interest" description="Disordered" evidence="1">
    <location>
        <begin position="198"/>
        <end position="232"/>
    </location>
</feature>
<keyword evidence="2" id="KW-0472">Membrane</keyword>
<gene>
    <name evidence="3" type="ORF">LPLAT_LOCUS12423</name>
</gene>
<accession>A0AAV2P2N2</accession>
<organism evidence="3 4">
    <name type="scientific">Lasius platythorax</name>
    <dbReference type="NCBI Taxonomy" id="488582"/>
    <lineage>
        <taxon>Eukaryota</taxon>
        <taxon>Metazoa</taxon>
        <taxon>Ecdysozoa</taxon>
        <taxon>Arthropoda</taxon>
        <taxon>Hexapoda</taxon>
        <taxon>Insecta</taxon>
        <taxon>Pterygota</taxon>
        <taxon>Neoptera</taxon>
        <taxon>Endopterygota</taxon>
        <taxon>Hymenoptera</taxon>
        <taxon>Apocrita</taxon>
        <taxon>Aculeata</taxon>
        <taxon>Formicoidea</taxon>
        <taxon>Formicidae</taxon>
        <taxon>Formicinae</taxon>
        <taxon>Lasius</taxon>
        <taxon>Lasius</taxon>
    </lineage>
</organism>
<feature type="region of interest" description="Disordered" evidence="1">
    <location>
        <begin position="440"/>
        <end position="475"/>
    </location>
</feature>
<feature type="region of interest" description="Disordered" evidence="1">
    <location>
        <begin position="320"/>
        <end position="342"/>
    </location>
</feature>
<keyword evidence="2" id="KW-1133">Transmembrane helix</keyword>
<evidence type="ECO:0000313" key="4">
    <source>
        <dbReference type="Proteomes" id="UP001497644"/>
    </source>
</evidence>
<evidence type="ECO:0000256" key="1">
    <source>
        <dbReference type="SAM" id="MobiDB-lite"/>
    </source>
</evidence>
<feature type="region of interest" description="Disordered" evidence="1">
    <location>
        <begin position="733"/>
        <end position="773"/>
    </location>
</feature>
<keyword evidence="4" id="KW-1185">Reference proteome</keyword>
<feature type="compositionally biased region" description="Polar residues" evidence="1">
    <location>
        <begin position="330"/>
        <end position="342"/>
    </location>
</feature>